<reference evidence="2 3" key="1">
    <citation type="journal article" date="2019" name="New Phytol.">
        <title>Comparative genomics reveals unique wood-decay strategies and fruiting body development in the Schizophyllaceae.</title>
        <authorList>
            <person name="Almasi E."/>
            <person name="Sahu N."/>
            <person name="Krizsan K."/>
            <person name="Balint B."/>
            <person name="Kovacs G.M."/>
            <person name="Kiss B."/>
            <person name="Cseklye J."/>
            <person name="Drula E."/>
            <person name="Henrissat B."/>
            <person name="Nagy I."/>
            <person name="Chovatia M."/>
            <person name="Adam C."/>
            <person name="LaButti K."/>
            <person name="Lipzen A."/>
            <person name="Riley R."/>
            <person name="Grigoriev I.V."/>
            <person name="Nagy L.G."/>
        </authorList>
    </citation>
    <scope>NUCLEOTIDE SEQUENCE [LARGE SCALE GENOMIC DNA]</scope>
    <source>
        <strain evidence="2 3">NL-1724</strain>
    </source>
</reference>
<evidence type="ECO:0000256" key="1">
    <source>
        <dbReference type="SAM" id="MobiDB-lite"/>
    </source>
</evidence>
<comment type="caution">
    <text evidence="2">The sequence shown here is derived from an EMBL/GenBank/DDBJ whole genome shotgun (WGS) entry which is preliminary data.</text>
</comment>
<dbReference type="EMBL" id="VDMD01000002">
    <property type="protein sequence ID" value="TRM68756.1"/>
    <property type="molecule type" value="Genomic_DNA"/>
</dbReference>
<sequence>MPADKKTSTSSNHHVSSPYSRDSAVGSSGKRTAYESTPATLATCPTSESGLYYCASSRRLLGRGTAHEIVECIRILRRKGKPYSINVGIVYKSDEPDLPKAVEAPRLEAVNFNGNNSDPDEQAELTKLLNVLHVPDLKRASILRPGKSTGAFEKAVYDFLTRAGESGKLTMAVLSMKCCYRAGLTNYLRSSAAGNLVSLFLHTNAYVEAELLCVLPHKLWLFSLKKLVLRNADNIEPAYLLEALEKRHEGGRSKLRSVKITARDGLSETLVARGRAIGIELEAYRSLYKKK</sequence>
<feature type="region of interest" description="Disordered" evidence="1">
    <location>
        <begin position="1"/>
        <end position="36"/>
    </location>
</feature>
<feature type="compositionally biased region" description="Polar residues" evidence="1">
    <location>
        <begin position="8"/>
        <end position="36"/>
    </location>
</feature>
<organism evidence="2 3">
    <name type="scientific">Schizophyllum amplum</name>
    <dbReference type="NCBI Taxonomy" id="97359"/>
    <lineage>
        <taxon>Eukaryota</taxon>
        <taxon>Fungi</taxon>
        <taxon>Dikarya</taxon>
        <taxon>Basidiomycota</taxon>
        <taxon>Agaricomycotina</taxon>
        <taxon>Agaricomycetes</taxon>
        <taxon>Agaricomycetidae</taxon>
        <taxon>Agaricales</taxon>
        <taxon>Schizophyllaceae</taxon>
        <taxon>Schizophyllum</taxon>
    </lineage>
</organism>
<gene>
    <name evidence="2" type="ORF">BD626DRAFT_565569</name>
</gene>
<dbReference type="AlphaFoldDB" id="A0A550CVD9"/>
<accession>A0A550CVD9</accession>
<evidence type="ECO:0000313" key="2">
    <source>
        <dbReference type="EMBL" id="TRM68756.1"/>
    </source>
</evidence>
<name>A0A550CVD9_9AGAR</name>
<dbReference type="Proteomes" id="UP000320762">
    <property type="component" value="Unassembled WGS sequence"/>
</dbReference>
<proteinExistence type="predicted"/>
<protein>
    <submittedName>
        <fullName evidence="2">Uncharacterized protein</fullName>
    </submittedName>
</protein>
<keyword evidence="3" id="KW-1185">Reference proteome</keyword>
<evidence type="ECO:0000313" key="3">
    <source>
        <dbReference type="Proteomes" id="UP000320762"/>
    </source>
</evidence>